<feature type="region of interest" description="Disordered" evidence="9">
    <location>
        <begin position="699"/>
        <end position="777"/>
    </location>
</feature>
<protein>
    <recommendedName>
        <fullName evidence="8">Ubiquitin carboxyl-terminal hydrolase</fullName>
        <ecNumber evidence="8">3.4.19.12</ecNumber>
    </recommendedName>
</protein>
<dbReference type="InterPro" id="IPR001394">
    <property type="entry name" value="Peptidase_C19_UCH"/>
</dbReference>
<dbReference type="EC" id="3.4.19.12" evidence="8"/>
<evidence type="ECO:0000256" key="5">
    <source>
        <dbReference type="ARBA" id="ARBA00022801"/>
    </source>
</evidence>
<dbReference type="GO" id="GO:0006508">
    <property type="term" value="P:proteolysis"/>
    <property type="evidence" value="ECO:0007669"/>
    <property type="project" value="UniProtKB-KW"/>
</dbReference>
<evidence type="ECO:0000256" key="3">
    <source>
        <dbReference type="ARBA" id="ARBA00022670"/>
    </source>
</evidence>
<sequence length="777" mass="86488">MTDDDSSAPASEPYRPLENLDSFSPSKAGSSCGSSSVSPMILDSGVDVGAFMEKSLEETEANPRLSESASTDYGFPSTSSPTSPSLEDADPSQSMALISYDPKNSLNCEEQEGDHYSHSPSFGNDYNLPYGPTDPAYDFYNRRRNHSRPLGYGYGFYNSRWSPWRWSPPKEPEIEPTGVGAGLENLGNTCFINAVLQCFTHTVPLVLGLRNLNHEKPCARSIESFCLLCALHDHIELSLNSSGGSVSPSKIFDNLNYISSSFQRYQQEDAHEFLQALLDRLESCFSDSKPKNDCSSSPDECLVKKVFGGRLVSRLRCCNCGHISCSYEPWNDLSLEIEDADNLPSALKSFTKVEKIEDLEAKFRCENCKEEVSVEKQLMLDQAPAVATFHLKRFKTEGVYVEKIDKHVDFPLELDLEPFTICDQRSDEELKYQLYAVVKHSGFRPTSGHYVCYIRSSPDTWHRLNDSRVTEVKEEAVLSQEAYILFYARQDIPWFSNAIEVQKPCSGSQISDSSPKSVLDNLESECLNPQVNGSADCGVSESKDVAERTSTQFSCETQCEAKGDEPCVAKETYGLPANESEWEPKFFDSCNDDPMTDEPNCSDAFDTNVSTVSHLGENNCNQGVDGVADDINVASMQSRSQCPDKRDFSECVPVAQFKEKRGLRRRAVKRTARDLERNEALRCIKRMHYSRGSKIMAALRNSPNAGKAKKRTGSSPFKRVSPSPNAGKAKKRTGSSPCKRALRTSPNAGKAKKRTGSSPCKRVSPRIRRNLLRTVPF</sequence>
<evidence type="ECO:0000256" key="2">
    <source>
        <dbReference type="ARBA" id="ARBA00009085"/>
    </source>
</evidence>
<proteinExistence type="inferred from homology"/>
<name>A0A1R3JEK3_9ROSI</name>
<evidence type="ECO:0000256" key="4">
    <source>
        <dbReference type="ARBA" id="ARBA00022786"/>
    </source>
</evidence>
<dbReference type="PROSITE" id="PS50235">
    <property type="entry name" value="USP_3"/>
    <property type="match status" value="1"/>
</dbReference>
<feature type="region of interest" description="Disordered" evidence="9">
    <location>
        <begin position="53"/>
        <end position="91"/>
    </location>
</feature>
<dbReference type="SUPFAM" id="SSF54001">
    <property type="entry name" value="Cysteine proteinases"/>
    <property type="match status" value="1"/>
</dbReference>
<dbReference type="PANTHER" id="PTHR24006">
    <property type="entry name" value="UBIQUITIN CARBOXYL-TERMINAL HYDROLASE"/>
    <property type="match status" value="1"/>
</dbReference>
<dbReference type="FunFam" id="3.90.70.10:FF:000116">
    <property type="entry name" value="Ubiquitin carboxyl-terminal hydrolase 20"/>
    <property type="match status" value="1"/>
</dbReference>
<dbReference type="OrthoDB" id="420187at2759"/>
<feature type="region of interest" description="Disordered" evidence="9">
    <location>
        <begin position="1"/>
        <end position="39"/>
    </location>
</feature>
<keyword evidence="6 8" id="KW-0788">Thiol protease</keyword>
<dbReference type="GO" id="GO:0005829">
    <property type="term" value="C:cytosol"/>
    <property type="evidence" value="ECO:0007669"/>
    <property type="project" value="TreeGrafter"/>
</dbReference>
<dbReference type="InterPro" id="IPR028889">
    <property type="entry name" value="USP"/>
</dbReference>
<evidence type="ECO:0000256" key="7">
    <source>
        <dbReference type="ARBA" id="ARBA00037450"/>
    </source>
</evidence>
<evidence type="ECO:0000313" key="12">
    <source>
        <dbReference type="Proteomes" id="UP000187203"/>
    </source>
</evidence>
<dbReference type="PANTHER" id="PTHR24006:SF747">
    <property type="entry name" value="UBIQUITIN CARBOXYL-TERMINAL HYDROLASE 20"/>
    <property type="match status" value="1"/>
</dbReference>
<feature type="compositionally biased region" description="Low complexity" evidence="9">
    <location>
        <begin position="22"/>
        <end position="38"/>
    </location>
</feature>
<keyword evidence="12" id="KW-1185">Reference proteome</keyword>
<gene>
    <name evidence="11" type="ORF">COLO4_17026</name>
</gene>
<feature type="domain" description="USP" evidence="10">
    <location>
        <begin position="181"/>
        <end position="490"/>
    </location>
</feature>
<dbReference type="GO" id="GO:0004843">
    <property type="term" value="F:cysteine-type deubiquitinase activity"/>
    <property type="evidence" value="ECO:0007669"/>
    <property type="project" value="UniProtKB-UniRule"/>
</dbReference>
<evidence type="ECO:0000313" key="11">
    <source>
        <dbReference type="EMBL" id="OMO93250.1"/>
    </source>
</evidence>
<keyword evidence="3 8" id="KW-0645">Protease</keyword>
<evidence type="ECO:0000256" key="6">
    <source>
        <dbReference type="ARBA" id="ARBA00022807"/>
    </source>
</evidence>
<evidence type="ECO:0000259" key="10">
    <source>
        <dbReference type="PROSITE" id="PS50235"/>
    </source>
</evidence>
<reference evidence="12" key="1">
    <citation type="submission" date="2013-09" db="EMBL/GenBank/DDBJ databases">
        <title>Corchorus olitorius genome sequencing.</title>
        <authorList>
            <person name="Alam M."/>
            <person name="Haque M.S."/>
            <person name="Islam M.S."/>
            <person name="Emdad E.M."/>
            <person name="Islam M.M."/>
            <person name="Ahmed B."/>
            <person name="Halim A."/>
            <person name="Hossen Q.M.M."/>
            <person name="Hossain M.Z."/>
            <person name="Ahmed R."/>
            <person name="Khan M.M."/>
            <person name="Islam R."/>
            <person name="Rashid M.M."/>
            <person name="Khan S.A."/>
            <person name="Rahman M.S."/>
            <person name="Alam M."/>
            <person name="Yahiya A.S."/>
            <person name="Khan M.S."/>
            <person name="Azam M.S."/>
            <person name="Haque T."/>
            <person name="Lashkar M.Z.H."/>
            <person name="Akhand A.I."/>
            <person name="Morshed G."/>
            <person name="Roy S."/>
            <person name="Uddin K.S."/>
            <person name="Rabeya T."/>
            <person name="Hossain A.S."/>
            <person name="Chowdhury A."/>
            <person name="Snigdha A.R."/>
            <person name="Mortoza M.S."/>
            <person name="Matin S.A."/>
            <person name="Hoque S.M.E."/>
            <person name="Islam M.K."/>
            <person name="Roy D.K."/>
            <person name="Haider R."/>
            <person name="Moosa M.M."/>
            <person name="Elias S.M."/>
            <person name="Hasan A.M."/>
            <person name="Jahan S."/>
            <person name="Shafiuddin M."/>
            <person name="Mahmood N."/>
            <person name="Shommy N.S."/>
        </authorList>
    </citation>
    <scope>NUCLEOTIDE SEQUENCE [LARGE SCALE GENOMIC DNA]</scope>
    <source>
        <strain evidence="12">cv. O-4</strain>
    </source>
</reference>
<dbReference type="PROSITE" id="PS00973">
    <property type="entry name" value="USP_2"/>
    <property type="match status" value="1"/>
</dbReference>
<keyword evidence="4 8" id="KW-0833">Ubl conjugation pathway</keyword>
<dbReference type="EMBL" id="AWUE01016278">
    <property type="protein sequence ID" value="OMO93250.1"/>
    <property type="molecule type" value="Genomic_DNA"/>
</dbReference>
<organism evidence="11 12">
    <name type="scientific">Corchorus olitorius</name>
    <dbReference type="NCBI Taxonomy" id="93759"/>
    <lineage>
        <taxon>Eukaryota</taxon>
        <taxon>Viridiplantae</taxon>
        <taxon>Streptophyta</taxon>
        <taxon>Embryophyta</taxon>
        <taxon>Tracheophyta</taxon>
        <taxon>Spermatophyta</taxon>
        <taxon>Magnoliopsida</taxon>
        <taxon>eudicotyledons</taxon>
        <taxon>Gunneridae</taxon>
        <taxon>Pentapetalae</taxon>
        <taxon>rosids</taxon>
        <taxon>malvids</taxon>
        <taxon>Malvales</taxon>
        <taxon>Malvaceae</taxon>
        <taxon>Grewioideae</taxon>
        <taxon>Apeibeae</taxon>
        <taxon>Corchorus</taxon>
    </lineage>
</organism>
<comment type="catalytic activity">
    <reaction evidence="1 8">
        <text>Thiol-dependent hydrolysis of ester, thioester, amide, peptide and isopeptide bonds formed by the C-terminal Gly of ubiquitin (a 76-residue protein attached to proteins as an intracellular targeting signal).</text>
        <dbReference type="EC" id="3.4.19.12"/>
    </reaction>
</comment>
<accession>A0A1R3JEK3</accession>
<feature type="compositionally biased region" description="Low complexity" evidence="9">
    <location>
        <begin position="76"/>
        <end position="85"/>
    </location>
</feature>
<evidence type="ECO:0000256" key="8">
    <source>
        <dbReference type="RuleBase" id="RU366025"/>
    </source>
</evidence>
<evidence type="ECO:0000256" key="9">
    <source>
        <dbReference type="SAM" id="MobiDB-lite"/>
    </source>
</evidence>
<dbReference type="PROSITE" id="PS00972">
    <property type="entry name" value="USP_1"/>
    <property type="match status" value="1"/>
</dbReference>
<dbReference type="InterPro" id="IPR018200">
    <property type="entry name" value="USP_CS"/>
</dbReference>
<dbReference type="GO" id="GO:0016579">
    <property type="term" value="P:protein deubiquitination"/>
    <property type="evidence" value="ECO:0007669"/>
    <property type="project" value="InterPro"/>
</dbReference>
<dbReference type="AlphaFoldDB" id="A0A1R3JEK3"/>
<comment type="similarity">
    <text evidence="2 8">Belongs to the peptidase C19 family.</text>
</comment>
<dbReference type="InterPro" id="IPR050164">
    <property type="entry name" value="Peptidase_C19"/>
</dbReference>
<dbReference type="Proteomes" id="UP000187203">
    <property type="component" value="Unassembled WGS sequence"/>
</dbReference>
<dbReference type="InterPro" id="IPR038765">
    <property type="entry name" value="Papain-like_cys_pep_sf"/>
</dbReference>
<dbReference type="GO" id="GO:0005634">
    <property type="term" value="C:nucleus"/>
    <property type="evidence" value="ECO:0007669"/>
    <property type="project" value="TreeGrafter"/>
</dbReference>
<dbReference type="Gene3D" id="3.90.70.10">
    <property type="entry name" value="Cysteine proteinases"/>
    <property type="match status" value="1"/>
</dbReference>
<comment type="function">
    <text evidence="7 8">Recognizes and hydrolyzes the peptide bond at the C-terminal Gly of ubiquitin. Involved in the processing of poly-ubiquitin precursors as well as that of ubiquitinated proteins.</text>
</comment>
<keyword evidence="5 8" id="KW-0378">Hydrolase</keyword>
<comment type="caution">
    <text evidence="11">The sequence shown here is derived from an EMBL/GenBank/DDBJ whole genome shotgun (WGS) entry which is preliminary data.</text>
</comment>
<dbReference type="Pfam" id="PF00443">
    <property type="entry name" value="UCH"/>
    <property type="match status" value="1"/>
</dbReference>
<dbReference type="STRING" id="93759.A0A1R3JEK3"/>
<evidence type="ECO:0000256" key="1">
    <source>
        <dbReference type="ARBA" id="ARBA00000707"/>
    </source>
</evidence>